<name>A0A1Q3E4X1_LENED</name>
<evidence type="ECO:0000313" key="2">
    <source>
        <dbReference type="Proteomes" id="UP000188533"/>
    </source>
</evidence>
<evidence type="ECO:0000313" key="1">
    <source>
        <dbReference type="EMBL" id="GAW02292.1"/>
    </source>
</evidence>
<dbReference type="Proteomes" id="UP000188533">
    <property type="component" value="Unassembled WGS sequence"/>
</dbReference>
<proteinExistence type="predicted"/>
<keyword evidence="2" id="KW-1185">Reference proteome</keyword>
<protein>
    <submittedName>
        <fullName evidence="1">Uncharacterized protein</fullName>
    </submittedName>
</protein>
<reference evidence="1 2" key="2">
    <citation type="submission" date="2017-02" db="EMBL/GenBank/DDBJ databases">
        <title>A genome survey and senescence transcriptome analysis in Lentinula edodes.</title>
        <authorList>
            <person name="Sakamoto Y."/>
            <person name="Nakade K."/>
            <person name="Sato S."/>
            <person name="Yoshida Y."/>
            <person name="Miyazaki K."/>
            <person name="Natsume S."/>
            <person name="Konno N."/>
        </authorList>
    </citation>
    <scope>NUCLEOTIDE SEQUENCE [LARGE SCALE GENOMIC DNA]</scope>
    <source>
        <strain evidence="1 2">NBRC 111202</strain>
    </source>
</reference>
<sequence>MYRHRFNGIVHNAKTSFEVNIKEGVDTYPSKVKDAHVLHDRACVQGICLPGRELETAENPLYHDNLSFAFFRPLNE</sequence>
<dbReference type="AlphaFoldDB" id="A0A1Q3E4X1"/>
<comment type="caution">
    <text evidence="1">The sequence shown here is derived from an EMBL/GenBank/DDBJ whole genome shotgun (WGS) entry which is preliminary data.</text>
</comment>
<organism evidence="1 2">
    <name type="scientific">Lentinula edodes</name>
    <name type="common">Shiitake mushroom</name>
    <name type="synonym">Lentinus edodes</name>
    <dbReference type="NCBI Taxonomy" id="5353"/>
    <lineage>
        <taxon>Eukaryota</taxon>
        <taxon>Fungi</taxon>
        <taxon>Dikarya</taxon>
        <taxon>Basidiomycota</taxon>
        <taxon>Agaricomycotina</taxon>
        <taxon>Agaricomycetes</taxon>
        <taxon>Agaricomycetidae</taxon>
        <taxon>Agaricales</taxon>
        <taxon>Marasmiineae</taxon>
        <taxon>Omphalotaceae</taxon>
        <taxon>Lentinula</taxon>
    </lineage>
</organism>
<gene>
    <name evidence="1" type="ORF">LENED_003937</name>
</gene>
<accession>A0A1Q3E4X1</accession>
<reference evidence="1 2" key="1">
    <citation type="submission" date="2016-08" db="EMBL/GenBank/DDBJ databases">
        <authorList>
            <consortium name="Lentinula edodes genome sequencing consortium"/>
            <person name="Sakamoto Y."/>
            <person name="Nakade K."/>
            <person name="Sato S."/>
            <person name="Yoshida Y."/>
            <person name="Miyazaki K."/>
            <person name="Natsume S."/>
            <person name="Konno N."/>
        </authorList>
    </citation>
    <scope>NUCLEOTIDE SEQUENCE [LARGE SCALE GENOMIC DNA]</scope>
    <source>
        <strain evidence="1 2">NBRC 111202</strain>
    </source>
</reference>
<dbReference type="EMBL" id="BDGU01000092">
    <property type="protein sequence ID" value="GAW02292.1"/>
    <property type="molecule type" value="Genomic_DNA"/>
</dbReference>